<evidence type="ECO:0000313" key="2">
    <source>
        <dbReference type="EMBL" id="TDO43349.1"/>
    </source>
</evidence>
<dbReference type="InterPro" id="IPR000601">
    <property type="entry name" value="PKD_dom"/>
</dbReference>
<dbReference type="SUPFAM" id="SSF49299">
    <property type="entry name" value="PKD domain"/>
    <property type="match status" value="1"/>
</dbReference>
<dbReference type="GO" id="GO:0005975">
    <property type="term" value="P:carbohydrate metabolic process"/>
    <property type="evidence" value="ECO:0007669"/>
    <property type="project" value="UniProtKB-ARBA"/>
</dbReference>
<dbReference type="Proteomes" id="UP000295388">
    <property type="component" value="Unassembled WGS sequence"/>
</dbReference>
<protein>
    <submittedName>
        <fullName evidence="2">Beta-propeller uncharacterized protein DUF5122</fullName>
    </submittedName>
</protein>
<name>A0A4R6K2H3_9ACTN</name>
<dbReference type="InterPro" id="IPR022409">
    <property type="entry name" value="PKD/Chitinase_dom"/>
</dbReference>
<dbReference type="InterPro" id="IPR013783">
    <property type="entry name" value="Ig-like_fold"/>
</dbReference>
<organism evidence="2 3">
    <name type="scientific">Kribbella caucasensis</name>
    <dbReference type="NCBI Taxonomy" id="2512215"/>
    <lineage>
        <taxon>Bacteria</taxon>
        <taxon>Bacillati</taxon>
        <taxon>Actinomycetota</taxon>
        <taxon>Actinomycetes</taxon>
        <taxon>Propionibacteriales</taxon>
        <taxon>Kribbellaceae</taxon>
        <taxon>Kribbella</taxon>
    </lineage>
</organism>
<comment type="caution">
    <text evidence="2">The sequence shown here is derived from an EMBL/GenBank/DDBJ whole genome shotgun (WGS) entry which is preliminary data.</text>
</comment>
<dbReference type="InterPro" id="IPR013431">
    <property type="entry name" value="Delta_60_rpt"/>
</dbReference>
<gene>
    <name evidence="2" type="ORF">EV643_11891</name>
</gene>
<sequence>MGPRRGLLTAVVLALLASLLISGGERHADAVQLPQSTIVSDNPVDWTPHALNGEVHALIQIGNRVIVGGTFTTIRSATSSTQISRRSIFAYNATTGALDNAFLPVVNGSVDTLLPSADGQSVYLGGGFSTVNGTSQPRLARVDLSNGSLVTTFRPTVNRQVLDIKMSGGRLFLGGYFTQVGGQSRPVLAAVHPDTGVLDPFVNLTFASPVRGAELQVDKFDITPDGSKLIAIGNFSLVGGLRRVQIVMLDLTGPAASVRNWYTTRFEPDCSDQFWTYVHDVDFSPDGAYFVVVTTGGTPMNRLCDSASRWETDAVGTNLQPSWVNYTGGDTLWSVGITGVAVYIGGHQRWVNNPFGSNTAGAGAVSREGLAALDPLNGLPYSWNPTRTRGVGVFDLTSVPGGLLMGSDTDRVGRNFEFHGRLALFPNSTLVPPPGYTGQLPGPVYQLGSTTTVRSYDGSVAGPANPVDTGTTSFANARGGVMIDGSLYSGTSDGIFTRRTFDGTTFGPASTVNLRGLTAFATDLRNVTGMFFSNGRLFYTVAGQSSLFYRYFTPESQIIGATRFVATGNLTGVTWSQVSGMFLSGNQLYWATSGDGNLHRINFANNVPVAGTAVVTSGPGIDGQDWRSQGTFLMAGTGPVPNIRPSAAWTGTCDLLVCDFSGLGSTDPDGTIASYEWDFGDGTTATGPSPAHTYAALGSYQVTLTVTDDEGATGTDSRPLTVSDVANPIEFVGANASNQNAAVHSVTVPTATSAGDGLLLFVTQNTSATLTGPTGVTGWSLLRTATGSGYVTRVWQKVAGPNDAGQTVSVSLSGFSKAGMTVAAYSGTSLTNPVGAFDSANETVTRSTHTTPVVNSTVPGAWRVSYWADKSSATTSWTAPAGEQVRSTSFGSPSGHISTLLTDRGAPVPTGSQGGLAAIANSSNSTANMWTLLLSPR</sequence>
<dbReference type="SUPFAM" id="SSF82171">
    <property type="entry name" value="DPP6 N-terminal domain-like"/>
    <property type="match status" value="1"/>
</dbReference>
<dbReference type="AlphaFoldDB" id="A0A4R6K2H3"/>
<dbReference type="CDD" id="cd00146">
    <property type="entry name" value="PKD"/>
    <property type="match status" value="1"/>
</dbReference>
<reference evidence="2 3" key="1">
    <citation type="submission" date="2019-03" db="EMBL/GenBank/DDBJ databases">
        <title>Genomic Encyclopedia of Type Strains, Phase III (KMG-III): the genomes of soil and plant-associated and newly described type strains.</title>
        <authorList>
            <person name="Whitman W."/>
        </authorList>
    </citation>
    <scope>NUCLEOTIDE SEQUENCE [LARGE SCALE GENOMIC DNA]</scope>
    <source>
        <strain evidence="2 3">VKM Ac-2527</strain>
    </source>
</reference>
<evidence type="ECO:0000259" key="1">
    <source>
        <dbReference type="PROSITE" id="PS50093"/>
    </source>
</evidence>
<feature type="domain" description="PKD" evidence="1">
    <location>
        <begin position="660"/>
        <end position="722"/>
    </location>
</feature>
<keyword evidence="3" id="KW-1185">Reference proteome</keyword>
<dbReference type="Pfam" id="PF17164">
    <property type="entry name" value="DUF5122"/>
    <property type="match status" value="1"/>
</dbReference>
<proteinExistence type="predicted"/>
<dbReference type="SMART" id="SM00089">
    <property type="entry name" value="PKD"/>
    <property type="match status" value="1"/>
</dbReference>
<dbReference type="Pfam" id="PF18911">
    <property type="entry name" value="PKD_4"/>
    <property type="match status" value="1"/>
</dbReference>
<dbReference type="PROSITE" id="PS50093">
    <property type="entry name" value="PKD"/>
    <property type="match status" value="1"/>
</dbReference>
<accession>A0A4R6K2H3</accession>
<dbReference type="EMBL" id="SNWQ01000018">
    <property type="protein sequence ID" value="TDO43349.1"/>
    <property type="molecule type" value="Genomic_DNA"/>
</dbReference>
<dbReference type="OrthoDB" id="9802683at2"/>
<dbReference type="InterPro" id="IPR035986">
    <property type="entry name" value="PKD_dom_sf"/>
</dbReference>
<evidence type="ECO:0000313" key="3">
    <source>
        <dbReference type="Proteomes" id="UP000295388"/>
    </source>
</evidence>
<dbReference type="Gene3D" id="2.60.40.10">
    <property type="entry name" value="Immunoglobulins"/>
    <property type="match status" value="1"/>
</dbReference>